<organism evidence="1 2">
    <name type="scientific">Colletotrichum gloeosporioides</name>
    <name type="common">Anthracnose fungus</name>
    <name type="synonym">Glomerella cingulata</name>
    <dbReference type="NCBI Taxonomy" id="474922"/>
    <lineage>
        <taxon>Eukaryota</taxon>
        <taxon>Fungi</taxon>
        <taxon>Dikarya</taxon>
        <taxon>Ascomycota</taxon>
        <taxon>Pezizomycotina</taxon>
        <taxon>Sordariomycetes</taxon>
        <taxon>Hypocreomycetidae</taxon>
        <taxon>Glomerellales</taxon>
        <taxon>Glomerellaceae</taxon>
        <taxon>Colletotrichum</taxon>
        <taxon>Colletotrichum gloeosporioides species complex</taxon>
    </lineage>
</organism>
<reference evidence="1" key="2">
    <citation type="submission" date="2020-03" db="EMBL/GenBank/DDBJ databases">
        <authorList>
            <person name="Fu F.-F."/>
            <person name="Chen J."/>
        </authorList>
    </citation>
    <scope>NUCLEOTIDE SEQUENCE</scope>
    <source>
        <strain evidence="1">Lc1</strain>
    </source>
</reference>
<proteinExistence type="predicted"/>
<evidence type="ECO:0000313" key="1">
    <source>
        <dbReference type="EMBL" id="KAF3808745.1"/>
    </source>
</evidence>
<accession>A0A8H4FNL9</accession>
<dbReference type="AlphaFoldDB" id="A0A8H4FNL9"/>
<dbReference type="RefSeq" id="XP_045267904.1">
    <property type="nucleotide sequence ID" value="XM_045410846.1"/>
</dbReference>
<dbReference type="EMBL" id="WVTB01000017">
    <property type="protein sequence ID" value="KAF3808745.1"/>
    <property type="molecule type" value="Genomic_DNA"/>
</dbReference>
<evidence type="ECO:0000313" key="2">
    <source>
        <dbReference type="Proteomes" id="UP000613401"/>
    </source>
</evidence>
<keyword evidence="2" id="KW-1185">Reference proteome</keyword>
<gene>
    <name evidence="1" type="ORF">GCG54_00010935</name>
</gene>
<dbReference type="GeneID" id="69018062"/>
<dbReference type="Proteomes" id="UP000613401">
    <property type="component" value="Unassembled WGS sequence"/>
</dbReference>
<comment type="caution">
    <text evidence="1">The sequence shown here is derived from an EMBL/GenBank/DDBJ whole genome shotgun (WGS) entry which is preliminary data.</text>
</comment>
<protein>
    <submittedName>
        <fullName evidence="1">Uncharacterized protein</fullName>
    </submittedName>
</protein>
<name>A0A8H4FNL9_COLGL</name>
<reference evidence="1" key="1">
    <citation type="journal article" date="2020" name="Phytopathology">
        <title>Genome sequence and comparative analysis of Colletotrichum gloeosporioides isolated from Liriodendron leaves.</title>
        <authorList>
            <person name="Fu F.F."/>
            <person name="Hao Z."/>
            <person name="Wang P."/>
            <person name="Lu Y."/>
            <person name="Xue L.J."/>
            <person name="Wei G."/>
            <person name="Tian Y."/>
            <person name="Baishi H."/>
            <person name="Xu H."/>
            <person name="Shi J."/>
            <person name="Cheng T."/>
            <person name="Wang G."/>
            <person name="Yi Y."/>
            <person name="Chen J."/>
        </authorList>
    </citation>
    <scope>NUCLEOTIDE SEQUENCE</scope>
    <source>
        <strain evidence="1">Lc1</strain>
    </source>
</reference>
<sequence length="160" mass="17408">MVNIREAARAAITAYGLATEKGGNASVPLQEVAASLAAFYLTNFTSFTLGEVTVLPDDPVPGVFKQLRLLNQSGIGTDIRPRGGRVEVVSAESAICFVTFEIYPKARKIDKWSWTNVYGFRLEHGRSNGLDGGWEFTNADQEYGSLLQRVPNFYAGGQVG</sequence>